<proteinExistence type="predicted"/>
<sequence length="93" mass="10608">MSFIMRGLRTMPLILRVTILNSLPSGSVPNGIKREDINLVEGFGLTIHKMTPLYLVPIIFMILKSFRNNEVPGLRLNLLSFSAFKIGFFFFFV</sequence>
<organism evidence="1 2">
    <name type="scientific">Quercus suber</name>
    <name type="common">Cork oak</name>
    <dbReference type="NCBI Taxonomy" id="58331"/>
    <lineage>
        <taxon>Eukaryota</taxon>
        <taxon>Viridiplantae</taxon>
        <taxon>Streptophyta</taxon>
        <taxon>Embryophyta</taxon>
        <taxon>Tracheophyta</taxon>
        <taxon>Spermatophyta</taxon>
        <taxon>Magnoliopsida</taxon>
        <taxon>eudicotyledons</taxon>
        <taxon>Gunneridae</taxon>
        <taxon>Pentapetalae</taxon>
        <taxon>rosids</taxon>
        <taxon>fabids</taxon>
        <taxon>Fagales</taxon>
        <taxon>Fagaceae</taxon>
        <taxon>Quercus</taxon>
    </lineage>
</organism>
<accession>A0AAW0JUF6</accession>
<dbReference type="Proteomes" id="UP000237347">
    <property type="component" value="Unassembled WGS sequence"/>
</dbReference>
<dbReference type="EMBL" id="PKMF04000472">
    <property type="protein sequence ID" value="KAK7829814.1"/>
    <property type="molecule type" value="Genomic_DNA"/>
</dbReference>
<name>A0AAW0JUF6_QUESU</name>
<evidence type="ECO:0000313" key="1">
    <source>
        <dbReference type="EMBL" id="KAK7829814.1"/>
    </source>
</evidence>
<evidence type="ECO:0000313" key="2">
    <source>
        <dbReference type="Proteomes" id="UP000237347"/>
    </source>
</evidence>
<keyword evidence="2" id="KW-1185">Reference proteome</keyword>
<protein>
    <submittedName>
        <fullName evidence="1">Cytochrome p450 76c2</fullName>
    </submittedName>
</protein>
<gene>
    <name evidence="1" type="primary">CYP76C2_1</name>
    <name evidence="1" type="ORF">CFP56_028821</name>
</gene>
<comment type="caution">
    <text evidence="1">The sequence shown here is derived from an EMBL/GenBank/DDBJ whole genome shotgun (WGS) entry which is preliminary data.</text>
</comment>
<dbReference type="AlphaFoldDB" id="A0AAW0JUF6"/>
<reference evidence="1 2" key="1">
    <citation type="journal article" date="2018" name="Sci. Data">
        <title>The draft genome sequence of cork oak.</title>
        <authorList>
            <person name="Ramos A.M."/>
            <person name="Usie A."/>
            <person name="Barbosa P."/>
            <person name="Barros P.M."/>
            <person name="Capote T."/>
            <person name="Chaves I."/>
            <person name="Simoes F."/>
            <person name="Abreu I."/>
            <person name="Carrasquinho I."/>
            <person name="Faro C."/>
            <person name="Guimaraes J.B."/>
            <person name="Mendonca D."/>
            <person name="Nobrega F."/>
            <person name="Rodrigues L."/>
            <person name="Saibo N.J.M."/>
            <person name="Varela M.C."/>
            <person name="Egas C."/>
            <person name="Matos J."/>
            <person name="Miguel C.M."/>
            <person name="Oliveira M.M."/>
            <person name="Ricardo C.P."/>
            <person name="Goncalves S."/>
        </authorList>
    </citation>
    <scope>NUCLEOTIDE SEQUENCE [LARGE SCALE GENOMIC DNA]</scope>
    <source>
        <strain evidence="2">cv. HL8</strain>
    </source>
</reference>